<evidence type="ECO:0000256" key="7">
    <source>
        <dbReference type="ARBA" id="ARBA00023136"/>
    </source>
</evidence>
<dbReference type="SUPFAM" id="SSF103473">
    <property type="entry name" value="MFS general substrate transporter"/>
    <property type="match status" value="1"/>
</dbReference>
<feature type="transmembrane region" description="Helical" evidence="8">
    <location>
        <begin position="246"/>
        <end position="265"/>
    </location>
</feature>
<evidence type="ECO:0000313" key="11">
    <source>
        <dbReference type="Proteomes" id="UP000319148"/>
    </source>
</evidence>
<dbReference type="GO" id="GO:0005886">
    <property type="term" value="C:plasma membrane"/>
    <property type="evidence" value="ECO:0007669"/>
    <property type="project" value="UniProtKB-SubCell"/>
</dbReference>
<feature type="transmembrane region" description="Helical" evidence="8">
    <location>
        <begin position="12"/>
        <end position="32"/>
    </location>
</feature>
<evidence type="ECO:0000256" key="1">
    <source>
        <dbReference type="ARBA" id="ARBA00004429"/>
    </source>
</evidence>
<comment type="caution">
    <text evidence="10">The sequence shown here is derived from an EMBL/GenBank/DDBJ whole genome shotgun (WGS) entry which is preliminary data.</text>
</comment>
<dbReference type="OrthoDB" id="9150135at2"/>
<proteinExistence type="predicted"/>
<dbReference type="PANTHER" id="PTHR23522">
    <property type="entry name" value="BLL5896 PROTEIN"/>
    <property type="match status" value="1"/>
</dbReference>
<keyword evidence="6 8" id="KW-1133">Transmembrane helix</keyword>
<feature type="transmembrane region" description="Helical" evidence="8">
    <location>
        <begin position="140"/>
        <end position="157"/>
    </location>
</feature>
<feature type="transmembrane region" description="Helical" evidence="8">
    <location>
        <begin position="212"/>
        <end position="231"/>
    </location>
</feature>
<evidence type="ECO:0000256" key="5">
    <source>
        <dbReference type="ARBA" id="ARBA00022692"/>
    </source>
</evidence>
<keyword evidence="5 8" id="KW-0812">Transmembrane</keyword>
<comment type="subcellular location">
    <subcellularLocation>
        <location evidence="1">Cell inner membrane</location>
        <topology evidence="1">Multi-pass membrane protein</topology>
    </subcellularLocation>
</comment>
<dbReference type="EMBL" id="VFIY01000004">
    <property type="protein sequence ID" value="TPD62609.1"/>
    <property type="molecule type" value="Genomic_DNA"/>
</dbReference>
<dbReference type="PIRSF" id="PIRSF004925">
    <property type="entry name" value="HcaT"/>
    <property type="match status" value="1"/>
</dbReference>
<dbReference type="Gene3D" id="1.20.1250.20">
    <property type="entry name" value="MFS general substrate transporter like domains"/>
    <property type="match status" value="2"/>
</dbReference>
<keyword evidence="3" id="KW-1003">Cell membrane</keyword>
<protein>
    <submittedName>
        <fullName evidence="10">3-phenylpropionate MFS transporter</fullName>
    </submittedName>
</protein>
<dbReference type="InterPro" id="IPR036259">
    <property type="entry name" value="MFS_trans_sf"/>
</dbReference>
<evidence type="ECO:0000256" key="8">
    <source>
        <dbReference type="SAM" id="Phobius"/>
    </source>
</evidence>
<dbReference type="AlphaFoldDB" id="A0A501PQ19"/>
<feature type="transmembrane region" description="Helical" evidence="8">
    <location>
        <begin position="336"/>
        <end position="359"/>
    </location>
</feature>
<evidence type="ECO:0000259" key="9">
    <source>
        <dbReference type="Pfam" id="PF12832"/>
    </source>
</evidence>
<feature type="transmembrane region" description="Helical" evidence="8">
    <location>
        <begin position="277"/>
        <end position="296"/>
    </location>
</feature>
<accession>A0A501PQ19</accession>
<keyword evidence="4" id="KW-0997">Cell inner membrane</keyword>
<feature type="transmembrane region" description="Helical" evidence="8">
    <location>
        <begin position="302"/>
        <end position="324"/>
    </location>
</feature>
<dbReference type="Pfam" id="PF12832">
    <property type="entry name" value="MFS_1_like"/>
    <property type="match status" value="1"/>
</dbReference>
<dbReference type="RefSeq" id="WP_139937859.1">
    <property type="nucleotide sequence ID" value="NZ_JBHSYP010000022.1"/>
</dbReference>
<dbReference type="Proteomes" id="UP000319148">
    <property type="component" value="Unassembled WGS sequence"/>
</dbReference>
<reference evidence="11" key="1">
    <citation type="submission" date="2019-06" db="EMBL/GenBank/DDBJ databases">
        <title>The complete genome of Emcibacter congregatus ZYLT.</title>
        <authorList>
            <person name="Zhao Z."/>
        </authorList>
    </citation>
    <scope>NUCLEOTIDE SEQUENCE [LARGE SCALE GENOMIC DNA]</scope>
    <source>
        <strain evidence="11">MCCC 1A06723</strain>
    </source>
</reference>
<feature type="transmembrane region" description="Helical" evidence="8">
    <location>
        <begin position="38"/>
        <end position="56"/>
    </location>
</feature>
<name>A0A501PQ19_9PROT</name>
<evidence type="ECO:0000256" key="4">
    <source>
        <dbReference type="ARBA" id="ARBA00022519"/>
    </source>
</evidence>
<feature type="transmembrane region" description="Helical" evidence="8">
    <location>
        <begin position="77"/>
        <end position="95"/>
    </location>
</feature>
<feature type="transmembrane region" description="Helical" evidence="8">
    <location>
        <begin position="101"/>
        <end position="119"/>
    </location>
</feature>
<dbReference type="InterPro" id="IPR026032">
    <property type="entry name" value="HcaT-like"/>
</dbReference>
<dbReference type="GO" id="GO:0030395">
    <property type="term" value="F:lactose binding"/>
    <property type="evidence" value="ECO:0007669"/>
    <property type="project" value="TreeGrafter"/>
</dbReference>
<dbReference type="GO" id="GO:0015528">
    <property type="term" value="F:lactose:proton symporter activity"/>
    <property type="evidence" value="ECO:0007669"/>
    <property type="project" value="TreeGrafter"/>
</dbReference>
<organism evidence="10 11">
    <name type="scientific">Emcibacter nanhaiensis</name>
    <dbReference type="NCBI Taxonomy" id="1505037"/>
    <lineage>
        <taxon>Bacteria</taxon>
        <taxon>Pseudomonadati</taxon>
        <taxon>Pseudomonadota</taxon>
        <taxon>Alphaproteobacteria</taxon>
        <taxon>Emcibacterales</taxon>
        <taxon>Emcibacteraceae</taxon>
        <taxon>Emcibacter</taxon>
    </lineage>
</organism>
<keyword evidence="2" id="KW-0813">Transport</keyword>
<evidence type="ECO:0000256" key="2">
    <source>
        <dbReference type="ARBA" id="ARBA00022448"/>
    </source>
</evidence>
<feature type="domain" description="Major facilitator superfamily associated" evidence="9">
    <location>
        <begin position="21"/>
        <end position="365"/>
    </location>
</feature>
<evidence type="ECO:0000256" key="6">
    <source>
        <dbReference type="ARBA" id="ARBA00022989"/>
    </source>
</evidence>
<evidence type="ECO:0000256" key="3">
    <source>
        <dbReference type="ARBA" id="ARBA00022475"/>
    </source>
</evidence>
<keyword evidence="7 8" id="KW-0472">Membrane</keyword>
<feature type="transmembrane region" description="Helical" evidence="8">
    <location>
        <begin position="365"/>
        <end position="381"/>
    </location>
</feature>
<dbReference type="PANTHER" id="PTHR23522:SF10">
    <property type="entry name" value="3-PHENYLPROPIONIC ACID TRANSPORTER-RELATED"/>
    <property type="match status" value="1"/>
</dbReference>
<sequence length="390" mass="42832">MIDETARRSASIRLGGTFGALFLYVGVFLPFWAVWLQYTGLTPVEIGLVMTVPYVLKPVIPLISTQLADHIGRVKPIFLANLALTFLLFIPYLFVDSFWGILLVTLFLNLFFQPLMPLLDAMSVKQARYCGMHYGRVRSVGSVTFIITAFLIGLLIKNTDAGWVVPVALACLAVILLVSLGLPPDPVEESEEEDMAAQGRKPLRRLLGDRRFIGFLIVVALIQMSHGVYYTLGSVHWKNNGLDEDIIGMLWGIGVVAEILIFIFASEKIAKIGPMKALMFIALMGVVRWTTLGMTFSLPVLFLVQTIHGLTYGAAHLAAIYYIANRVPSFASSTAQGLYSAVPMGIGMGMTTFLAGILYDGWQGKSYWVMAALCLLAFFIANRSRSVASA</sequence>
<dbReference type="InterPro" id="IPR024989">
    <property type="entry name" value="MFS_assoc_dom"/>
</dbReference>
<evidence type="ECO:0000313" key="10">
    <source>
        <dbReference type="EMBL" id="TPD62609.1"/>
    </source>
</evidence>
<dbReference type="NCBIfam" id="NF037955">
    <property type="entry name" value="mfs"/>
    <property type="match status" value="1"/>
</dbReference>
<keyword evidence="11" id="KW-1185">Reference proteome</keyword>
<gene>
    <name evidence="10" type="ORF">FIV46_00570</name>
</gene>
<dbReference type="NCBIfam" id="NF008346">
    <property type="entry name" value="PRK11128.1"/>
    <property type="match status" value="1"/>
</dbReference>
<feature type="transmembrane region" description="Helical" evidence="8">
    <location>
        <begin position="163"/>
        <end position="182"/>
    </location>
</feature>